<sequence length="95" mass="11039">MCKEEPDPGTWEEYFEAFLAGRVPFGPWHDHVKDWWEAKERHHILYLFYEDLTEMRWGALAGDVSSTGVSNCSVPTCGLCCELPQHQCPPVRDWL</sequence>
<protein>
    <recommendedName>
        <fullName evidence="3">Sulfotransferase</fullName>
        <ecNumber evidence="3">2.8.2.-</ecNumber>
    </recommendedName>
</protein>
<organism evidence="5 6">
    <name type="scientific">Sphenodon punctatus</name>
    <name type="common">Tuatara</name>
    <name type="synonym">Hatteria punctata</name>
    <dbReference type="NCBI Taxonomy" id="8508"/>
    <lineage>
        <taxon>Eukaryota</taxon>
        <taxon>Metazoa</taxon>
        <taxon>Chordata</taxon>
        <taxon>Craniata</taxon>
        <taxon>Vertebrata</taxon>
        <taxon>Euteleostomi</taxon>
        <taxon>Lepidosauria</taxon>
        <taxon>Sphenodontia</taxon>
        <taxon>Sphenodontidae</taxon>
        <taxon>Sphenodon</taxon>
    </lineage>
</organism>
<dbReference type="PANTHER" id="PTHR11783">
    <property type="entry name" value="SULFOTRANSFERASE SULT"/>
    <property type="match status" value="1"/>
</dbReference>
<evidence type="ECO:0000256" key="3">
    <source>
        <dbReference type="RuleBase" id="RU361155"/>
    </source>
</evidence>
<evidence type="ECO:0000313" key="6">
    <source>
        <dbReference type="Proteomes" id="UP000694392"/>
    </source>
</evidence>
<reference evidence="5" key="2">
    <citation type="submission" date="2025-09" db="UniProtKB">
        <authorList>
            <consortium name="Ensembl"/>
        </authorList>
    </citation>
    <scope>IDENTIFICATION</scope>
</reference>
<dbReference type="Pfam" id="PF00685">
    <property type="entry name" value="Sulfotransfer_1"/>
    <property type="match status" value="1"/>
</dbReference>
<proteinExistence type="inferred from homology"/>
<comment type="similarity">
    <text evidence="1 3">Belongs to the sulfotransferase 1 family.</text>
</comment>
<dbReference type="EC" id="2.8.2.-" evidence="3"/>
<accession>A0A8D0HNB7</accession>
<dbReference type="SUPFAM" id="SSF52540">
    <property type="entry name" value="P-loop containing nucleoside triphosphate hydrolases"/>
    <property type="match status" value="1"/>
</dbReference>
<dbReference type="GO" id="GO:0008146">
    <property type="term" value="F:sulfotransferase activity"/>
    <property type="evidence" value="ECO:0007669"/>
    <property type="project" value="InterPro"/>
</dbReference>
<name>A0A8D0HNB7_SPHPU</name>
<dbReference type="GeneTree" id="ENSGT00940000160912"/>
<feature type="domain" description="Sulfotransferase" evidence="4">
    <location>
        <begin position="2"/>
        <end position="54"/>
    </location>
</feature>
<dbReference type="AlphaFoldDB" id="A0A8D0HNB7"/>
<evidence type="ECO:0000256" key="1">
    <source>
        <dbReference type="ARBA" id="ARBA00005771"/>
    </source>
</evidence>
<dbReference type="Ensembl" id="ENSSPUT00000024961.1">
    <property type="protein sequence ID" value="ENSSPUP00000023399.1"/>
    <property type="gene ID" value="ENSSPUG00000017964.1"/>
</dbReference>
<dbReference type="InterPro" id="IPR027417">
    <property type="entry name" value="P-loop_NTPase"/>
</dbReference>
<keyword evidence="6" id="KW-1185">Reference proteome</keyword>
<keyword evidence="2 3" id="KW-0808">Transferase</keyword>
<dbReference type="InterPro" id="IPR000863">
    <property type="entry name" value="Sulfotransferase_dom"/>
</dbReference>
<dbReference type="Proteomes" id="UP000694392">
    <property type="component" value="Unplaced"/>
</dbReference>
<reference evidence="5" key="1">
    <citation type="submission" date="2025-08" db="UniProtKB">
        <authorList>
            <consortium name="Ensembl"/>
        </authorList>
    </citation>
    <scope>IDENTIFICATION</scope>
</reference>
<dbReference type="Gene3D" id="3.40.50.300">
    <property type="entry name" value="P-loop containing nucleotide triphosphate hydrolases"/>
    <property type="match status" value="1"/>
</dbReference>
<evidence type="ECO:0000256" key="2">
    <source>
        <dbReference type="ARBA" id="ARBA00022679"/>
    </source>
</evidence>
<evidence type="ECO:0000259" key="4">
    <source>
        <dbReference type="Pfam" id="PF00685"/>
    </source>
</evidence>
<evidence type="ECO:0000313" key="5">
    <source>
        <dbReference type="Ensembl" id="ENSSPUP00000023399.1"/>
    </source>
</evidence>